<dbReference type="RefSeq" id="WP_249709946.1">
    <property type="nucleotide sequence ID" value="NZ_JAMFMB010000011.1"/>
</dbReference>
<sequence length="168" mass="18642">MKLGKRIACWLVALPSVFSTPSYAETTDNQVFETRVFLTTCTELVPNVPLAIPMDAQCISQGRKMCDLAILNPEPETCIAEVTAWMRDEVATKWPQIPQVIRLDHATPPTAEEMKDDAIMASLVGMMPNCETVKVDGVSKQTVCEYSDALGSWHALRILERSANELDQ</sequence>
<organism evidence="2 3">
    <name type="scientific">Ruegeria spongiae</name>
    <dbReference type="NCBI Taxonomy" id="2942209"/>
    <lineage>
        <taxon>Bacteria</taxon>
        <taxon>Pseudomonadati</taxon>
        <taxon>Pseudomonadota</taxon>
        <taxon>Alphaproteobacteria</taxon>
        <taxon>Rhodobacterales</taxon>
        <taxon>Roseobacteraceae</taxon>
        <taxon>Ruegeria</taxon>
    </lineage>
</organism>
<name>A0ABT0Q2D0_9RHOB</name>
<evidence type="ECO:0000313" key="3">
    <source>
        <dbReference type="Proteomes" id="UP001203880"/>
    </source>
</evidence>
<evidence type="ECO:0000256" key="1">
    <source>
        <dbReference type="SAM" id="SignalP"/>
    </source>
</evidence>
<dbReference type="EMBL" id="JAMFMB010000011">
    <property type="protein sequence ID" value="MCL6283995.1"/>
    <property type="molecule type" value="Genomic_DNA"/>
</dbReference>
<protein>
    <recommendedName>
        <fullName evidence="4">Secreted protein</fullName>
    </recommendedName>
</protein>
<accession>A0ABT0Q2D0</accession>
<gene>
    <name evidence="2" type="ORF">M3P21_10675</name>
</gene>
<feature type="chain" id="PRO_5046034422" description="Secreted protein" evidence="1">
    <location>
        <begin position="25"/>
        <end position="168"/>
    </location>
</feature>
<reference evidence="2" key="1">
    <citation type="submission" date="2022-05" db="EMBL/GenBank/DDBJ databases">
        <authorList>
            <person name="Park J.-S."/>
        </authorList>
    </citation>
    <scope>NUCLEOTIDE SEQUENCE</scope>
    <source>
        <strain evidence="2">2012CJ41-6</strain>
    </source>
</reference>
<evidence type="ECO:0008006" key="4">
    <source>
        <dbReference type="Google" id="ProtNLM"/>
    </source>
</evidence>
<proteinExistence type="predicted"/>
<keyword evidence="1" id="KW-0732">Signal</keyword>
<keyword evidence="3" id="KW-1185">Reference proteome</keyword>
<dbReference type="Proteomes" id="UP001203880">
    <property type="component" value="Unassembled WGS sequence"/>
</dbReference>
<evidence type="ECO:0000313" key="2">
    <source>
        <dbReference type="EMBL" id="MCL6283995.1"/>
    </source>
</evidence>
<feature type="signal peptide" evidence="1">
    <location>
        <begin position="1"/>
        <end position="24"/>
    </location>
</feature>
<comment type="caution">
    <text evidence="2">The sequence shown here is derived from an EMBL/GenBank/DDBJ whole genome shotgun (WGS) entry which is preliminary data.</text>
</comment>